<protein>
    <submittedName>
        <fullName evidence="3">Uncharacterized protein</fullName>
    </submittedName>
</protein>
<feature type="transmembrane region" description="Helical" evidence="1">
    <location>
        <begin position="190"/>
        <end position="209"/>
    </location>
</feature>
<feature type="transmembrane region" description="Helical" evidence="1">
    <location>
        <begin position="462"/>
        <end position="483"/>
    </location>
</feature>
<evidence type="ECO:0000256" key="1">
    <source>
        <dbReference type="SAM" id="Phobius"/>
    </source>
</evidence>
<feature type="transmembrane region" description="Helical" evidence="1">
    <location>
        <begin position="141"/>
        <end position="159"/>
    </location>
</feature>
<name>A0AAE9MT29_9SPIR</name>
<reference evidence="3" key="1">
    <citation type="submission" date="2019-04" db="EMBL/GenBank/DDBJ databases">
        <title>Whole genome sequencing of oral phylogroup 2 treponemes.</title>
        <authorList>
            <person name="Chan Y."/>
            <person name="Zeng H.H."/>
            <person name="Yu X.L."/>
            <person name="Leung W.K."/>
            <person name="Watt R.M."/>
        </authorList>
    </citation>
    <scope>NUCLEOTIDE SEQUENCE</scope>
    <source>
        <strain evidence="3">OMZ 835</strain>
        <strain evidence="2">OMZ 847</strain>
    </source>
</reference>
<sequence>MNKPKKYIFGIDIVAGFLLIFSFFLIIFIPMNSKSTLWKDYRILFLPMEADEPAILQAAEESGITGIISSQTIESRFTDFEEKGYTGFPFTDKERYAQWFINDQENIRYMYIPSEKYITKTFFRFLKQNTEFFYIENNSPFSIFQFGTALIFFILSFFYTSRKKTYLTAALPFVIYAGFQKGILALSSSILIMYTIAFWIEAIGSSLKFTREQLLSRIKKNPLLVFFPFVALIIAKFNSNISLVLFAFALSVSASMTYIIERLSFFIEERIDTQKIHKTIRAYVMNPESVAKFWHTRHLLIVSSCAVLFIGFSALFLYFSFNKTLKAYKNILYLPVPESSVGISGFSKKAFDELKNIRTGDELPDLGNLISDVWNAKVIPFTRVDLSPQEKDRVSFNDFSVDEKGVVTEQTGLVFSLDDEFIKSVISFRASPSIEDLLYSQGRFITASYAPKKFPLNRYNSAALLVALVSAIMPLMIILLRVFEK</sequence>
<keyword evidence="1" id="KW-1133">Transmembrane helix</keyword>
<feature type="transmembrane region" description="Helical" evidence="1">
    <location>
        <begin position="7"/>
        <end position="29"/>
    </location>
</feature>
<evidence type="ECO:0000313" key="3">
    <source>
        <dbReference type="EMBL" id="UTY33172.1"/>
    </source>
</evidence>
<feature type="transmembrane region" description="Helical" evidence="1">
    <location>
        <begin position="299"/>
        <end position="321"/>
    </location>
</feature>
<dbReference type="Proteomes" id="UP001058682">
    <property type="component" value="Chromosome"/>
</dbReference>
<feature type="transmembrane region" description="Helical" evidence="1">
    <location>
        <begin position="221"/>
        <end position="237"/>
    </location>
</feature>
<dbReference type="AlphaFoldDB" id="A0AAE9MT29"/>
<evidence type="ECO:0000313" key="2">
    <source>
        <dbReference type="EMBL" id="UTY28258.1"/>
    </source>
</evidence>
<evidence type="ECO:0000313" key="4">
    <source>
        <dbReference type="Proteomes" id="UP001058682"/>
    </source>
</evidence>
<accession>A0AAE9MT29</accession>
<keyword evidence="1" id="KW-0472">Membrane</keyword>
<dbReference type="KEGG" id="tpk:JO40_09580"/>
<dbReference type="RefSeq" id="WP_044979060.1">
    <property type="nucleotide sequence ID" value="NZ_CP009228.1"/>
</dbReference>
<evidence type="ECO:0000313" key="5">
    <source>
        <dbReference type="Proteomes" id="UP001059401"/>
    </source>
</evidence>
<dbReference type="Proteomes" id="UP001059401">
    <property type="component" value="Chromosome"/>
</dbReference>
<gene>
    <name evidence="3" type="ORF">E4N74_03480</name>
    <name evidence="2" type="ORF">E4N76_04165</name>
</gene>
<keyword evidence="5" id="KW-1185">Reference proteome</keyword>
<organism evidence="3 4">
    <name type="scientific">Treponema putidum</name>
    <dbReference type="NCBI Taxonomy" id="221027"/>
    <lineage>
        <taxon>Bacteria</taxon>
        <taxon>Pseudomonadati</taxon>
        <taxon>Spirochaetota</taxon>
        <taxon>Spirochaetia</taxon>
        <taxon>Spirochaetales</taxon>
        <taxon>Treponemataceae</taxon>
        <taxon>Treponema</taxon>
    </lineage>
</organism>
<dbReference type="EMBL" id="CP038804">
    <property type="protein sequence ID" value="UTY33172.1"/>
    <property type="molecule type" value="Genomic_DNA"/>
</dbReference>
<keyword evidence="1" id="KW-0812">Transmembrane</keyword>
<proteinExistence type="predicted"/>
<dbReference type="EMBL" id="CP038802">
    <property type="protein sequence ID" value="UTY28258.1"/>
    <property type="molecule type" value="Genomic_DNA"/>
</dbReference>